<keyword evidence="3" id="KW-1185">Reference proteome</keyword>
<dbReference type="HOGENOM" id="CLU_3248357_0_0_4"/>
<dbReference type="EMBL" id="AP013060">
    <property type="protein sequence ID" value="BAN26567.1"/>
    <property type="molecule type" value="Genomic_DNA"/>
</dbReference>
<dbReference type="Proteomes" id="UP000013966">
    <property type="component" value="Chromosome 3"/>
</dbReference>
<proteinExistence type="predicted"/>
<dbReference type="AlphaFoldDB" id="R4X3P3"/>
<organism evidence="2 3">
    <name type="scientific">Caballeronia insecticola</name>
    <dbReference type="NCBI Taxonomy" id="758793"/>
    <lineage>
        <taxon>Bacteria</taxon>
        <taxon>Pseudomonadati</taxon>
        <taxon>Pseudomonadota</taxon>
        <taxon>Betaproteobacteria</taxon>
        <taxon>Burkholderiales</taxon>
        <taxon>Burkholderiaceae</taxon>
        <taxon>Caballeronia</taxon>
    </lineage>
</organism>
<dbReference type="KEGG" id="buo:BRPE64_CCDS04840"/>
<dbReference type="PATRIC" id="fig|758793.3.peg.4799"/>
<sequence length="42" mass="4620">MCRDRCQLPSNAGAHREPARDAIGYLGKMGRPAVKTPRVRSP</sequence>
<evidence type="ECO:0000313" key="2">
    <source>
        <dbReference type="EMBL" id="BAN26567.1"/>
    </source>
</evidence>
<protein>
    <submittedName>
        <fullName evidence="2">Uncharacterized protein</fullName>
    </submittedName>
</protein>
<feature type="region of interest" description="Disordered" evidence="1">
    <location>
        <begin position="1"/>
        <end position="42"/>
    </location>
</feature>
<evidence type="ECO:0000256" key="1">
    <source>
        <dbReference type="SAM" id="MobiDB-lite"/>
    </source>
</evidence>
<evidence type="ECO:0000313" key="3">
    <source>
        <dbReference type="Proteomes" id="UP000013966"/>
    </source>
</evidence>
<name>R4X3P3_9BURK</name>
<accession>R4X3P3</accession>
<gene>
    <name evidence="2" type="ORF">BRPE64_CCDS04840</name>
</gene>
<reference evidence="2 3" key="1">
    <citation type="journal article" date="2013" name="Genome Announc.">
        <title>Complete Genome Sequence of Burkholderia sp. Strain RPE64, Bacterial Symbiont of the Bean Bug Riptortus pedestris.</title>
        <authorList>
            <person name="Shibata T.F."/>
            <person name="Maeda T."/>
            <person name="Nikoh N."/>
            <person name="Yamaguchi K."/>
            <person name="Oshima K."/>
            <person name="Hattori M."/>
            <person name="Nishiyama T."/>
            <person name="Hasebe M."/>
            <person name="Fukatsu T."/>
            <person name="Kikuchi Y."/>
            <person name="Shigenobu S."/>
        </authorList>
    </citation>
    <scope>NUCLEOTIDE SEQUENCE [LARGE SCALE GENOMIC DNA]</scope>
</reference>
<dbReference type="STRING" id="758793.BRPE64_CCDS04840"/>
<reference evidence="2 3" key="2">
    <citation type="journal article" date="2018" name="Int. J. Syst. Evol. Microbiol.">
        <title>Burkholderia insecticola sp. nov., a gut symbiotic bacterium of the bean bug Riptortus pedestris.</title>
        <authorList>
            <person name="Takeshita K."/>
            <person name="Tamaki H."/>
            <person name="Ohbayashi T."/>
            <person name="Meng X.-Y."/>
            <person name="Sone T."/>
            <person name="Mitani Y."/>
            <person name="Peeters C."/>
            <person name="Kikuchi Y."/>
            <person name="Vandamme P."/>
        </authorList>
    </citation>
    <scope>NUCLEOTIDE SEQUENCE [LARGE SCALE GENOMIC DNA]</scope>
    <source>
        <strain evidence="2">RPE64</strain>
    </source>
</reference>